<dbReference type="Proteomes" id="UP000266673">
    <property type="component" value="Unassembled WGS sequence"/>
</dbReference>
<protein>
    <recommendedName>
        <fullName evidence="3">SAP domain-containing protein</fullName>
    </recommendedName>
</protein>
<reference evidence="1 2" key="1">
    <citation type="submission" date="2018-06" db="EMBL/GenBank/DDBJ databases">
        <title>Comparative genomics reveals the genomic features of Rhizophagus irregularis, R. cerebriforme, R. diaphanum and Gigaspora rosea, and their symbiotic lifestyle signature.</title>
        <authorList>
            <person name="Morin E."/>
            <person name="San Clemente H."/>
            <person name="Chen E.C.H."/>
            <person name="De La Providencia I."/>
            <person name="Hainaut M."/>
            <person name="Kuo A."/>
            <person name="Kohler A."/>
            <person name="Murat C."/>
            <person name="Tang N."/>
            <person name="Roy S."/>
            <person name="Loubradou J."/>
            <person name="Henrissat B."/>
            <person name="Grigoriev I.V."/>
            <person name="Corradi N."/>
            <person name="Roux C."/>
            <person name="Martin F.M."/>
        </authorList>
    </citation>
    <scope>NUCLEOTIDE SEQUENCE [LARGE SCALE GENOMIC DNA]</scope>
    <source>
        <strain evidence="1 2">DAOM 194757</strain>
    </source>
</reference>
<dbReference type="EMBL" id="QKWP01000613">
    <property type="protein sequence ID" value="RIB17346.1"/>
    <property type="molecule type" value="Genomic_DNA"/>
</dbReference>
<comment type="caution">
    <text evidence="1">The sequence shown here is derived from an EMBL/GenBank/DDBJ whole genome shotgun (WGS) entry which is preliminary data.</text>
</comment>
<accession>A0A397VDH6</accession>
<name>A0A397VDH6_9GLOM</name>
<proteinExistence type="predicted"/>
<evidence type="ECO:0000313" key="2">
    <source>
        <dbReference type="Proteomes" id="UP000266673"/>
    </source>
</evidence>
<sequence>MSNFCCWTIGHDITVHKPILQVSTHTTPLSECEMLIPNLSRLNLSHLTRESLVKELKKRNIRFDNKENKDQLINLLENQLAKDMKKAKIAHDQINSLIYILF</sequence>
<keyword evidence="2" id="KW-1185">Reference proteome</keyword>
<evidence type="ECO:0000313" key="1">
    <source>
        <dbReference type="EMBL" id="RIB17346.1"/>
    </source>
</evidence>
<gene>
    <name evidence="1" type="ORF">C2G38_2187567</name>
</gene>
<dbReference type="AlphaFoldDB" id="A0A397VDH6"/>
<organism evidence="1 2">
    <name type="scientific">Gigaspora rosea</name>
    <dbReference type="NCBI Taxonomy" id="44941"/>
    <lineage>
        <taxon>Eukaryota</taxon>
        <taxon>Fungi</taxon>
        <taxon>Fungi incertae sedis</taxon>
        <taxon>Mucoromycota</taxon>
        <taxon>Glomeromycotina</taxon>
        <taxon>Glomeromycetes</taxon>
        <taxon>Diversisporales</taxon>
        <taxon>Gigasporaceae</taxon>
        <taxon>Gigaspora</taxon>
    </lineage>
</organism>
<evidence type="ECO:0008006" key="3">
    <source>
        <dbReference type="Google" id="ProtNLM"/>
    </source>
</evidence>